<feature type="transmembrane region" description="Helical" evidence="1">
    <location>
        <begin position="14"/>
        <end position="34"/>
    </location>
</feature>
<accession>A0A6J4QS12</accession>
<dbReference type="EMBL" id="CADCVD010000095">
    <property type="protein sequence ID" value="CAA9447813.1"/>
    <property type="molecule type" value="Genomic_DNA"/>
</dbReference>
<protein>
    <submittedName>
        <fullName evidence="2">Uncharacterized protein</fullName>
    </submittedName>
</protein>
<dbReference type="AlphaFoldDB" id="A0A6J4QS12"/>
<keyword evidence="1" id="KW-0472">Membrane</keyword>
<evidence type="ECO:0000256" key="1">
    <source>
        <dbReference type="SAM" id="Phobius"/>
    </source>
</evidence>
<name>A0A6J4QS12_9ACTN</name>
<sequence>MLLNTHYEHTLKQITLTTFLFSYLCLVYVCWVGLDRT</sequence>
<gene>
    <name evidence="2" type="ORF">AVDCRST_MAG37-2012</name>
</gene>
<keyword evidence="1" id="KW-1133">Transmembrane helix</keyword>
<proteinExistence type="predicted"/>
<keyword evidence="1" id="KW-0812">Transmembrane</keyword>
<organism evidence="2">
    <name type="scientific">uncultured Rubrobacteraceae bacterium</name>
    <dbReference type="NCBI Taxonomy" id="349277"/>
    <lineage>
        <taxon>Bacteria</taxon>
        <taxon>Bacillati</taxon>
        <taxon>Actinomycetota</taxon>
        <taxon>Rubrobacteria</taxon>
        <taxon>Rubrobacterales</taxon>
        <taxon>Rubrobacteraceae</taxon>
        <taxon>environmental samples</taxon>
    </lineage>
</organism>
<reference evidence="2" key="1">
    <citation type="submission" date="2020-02" db="EMBL/GenBank/DDBJ databases">
        <authorList>
            <person name="Meier V. D."/>
        </authorList>
    </citation>
    <scope>NUCLEOTIDE SEQUENCE</scope>
    <source>
        <strain evidence="2">AVDCRST_MAG37</strain>
    </source>
</reference>
<evidence type="ECO:0000313" key="2">
    <source>
        <dbReference type="EMBL" id="CAA9447813.1"/>
    </source>
</evidence>